<evidence type="ECO:0000256" key="2">
    <source>
        <dbReference type="ARBA" id="ARBA00022741"/>
    </source>
</evidence>
<dbReference type="InterPro" id="IPR019591">
    <property type="entry name" value="Mrp/NBP35_ATP-bd"/>
</dbReference>
<feature type="region of interest" description="Disordered" evidence="7">
    <location>
        <begin position="32"/>
        <end position="59"/>
    </location>
</feature>
<dbReference type="GO" id="GO:0005739">
    <property type="term" value="C:mitochondrion"/>
    <property type="evidence" value="ECO:0007669"/>
    <property type="project" value="TreeGrafter"/>
</dbReference>
<evidence type="ECO:0000256" key="3">
    <source>
        <dbReference type="ARBA" id="ARBA00022840"/>
    </source>
</evidence>
<reference evidence="8 9" key="1">
    <citation type="submission" date="2018-07" db="EMBL/GenBank/DDBJ databases">
        <title>Draft Genome Assemblies for Five Robust Yarrowia lipolytica Strains Exhibiting High Lipid Production and Pentose Sugar Utilization and Sugar Alcohol Secretion from Undetoxified Lignocellulosic Biomass Hydrolysates.</title>
        <authorList>
            <consortium name="DOE Joint Genome Institute"/>
            <person name="Walker C."/>
            <person name="Ryu S."/>
            <person name="Na H."/>
            <person name="Zane M."/>
            <person name="LaButti K."/>
            <person name="Lipzen A."/>
            <person name="Haridas S."/>
            <person name="Barry K."/>
            <person name="Grigoriev I.V."/>
            <person name="Quarterman J."/>
            <person name="Slininger P."/>
            <person name="Dien B."/>
            <person name="Trinh C.T."/>
        </authorList>
    </citation>
    <scope>NUCLEOTIDE SEQUENCE [LARGE SCALE GENOMIC DNA]</scope>
    <source>
        <strain evidence="8 9">YB392</strain>
    </source>
</reference>
<dbReference type="VEuPathDB" id="FungiDB:YALI1_B24214g"/>
<dbReference type="VEuPathDB" id="FungiDB:YALI0_B18590g"/>
<dbReference type="InterPro" id="IPR033756">
    <property type="entry name" value="YlxH/NBP35"/>
</dbReference>
<dbReference type="GO" id="GO:0005524">
    <property type="term" value="F:ATP binding"/>
    <property type="evidence" value="ECO:0007669"/>
    <property type="project" value="UniProtKB-KW"/>
</dbReference>
<evidence type="ECO:0000256" key="1">
    <source>
        <dbReference type="ARBA" id="ARBA00022723"/>
    </source>
</evidence>
<keyword evidence="5" id="KW-0411">Iron-sulfur</keyword>
<proteinExistence type="inferred from homology"/>
<dbReference type="PROSITE" id="PS01215">
    <property type="entry name" value="MRP"/>
    <property type="match status" value="1"/>
</dbReference>
<protein>
    <submittedName>
        <fullName evidence="8">Iron-sulfur protein IND1</fullName>
    </submittedName>
</protein>
<dbReference type="GO" id="GO:0140663">
    <property type="term" value="F:ATP-dependent FeS chaperone activity"/>
    <property type="evidence" value="ECO:0007669"/>
    <property type="project" value="InterPro"/>
</dbReference>
<dbReference type="GO" id="GO:0046872">
    <property type="term" value="F:metal ion binding"/>
    <property type="evidence" value="ECO:0007669"/>
    <property type="project" value="UniProtKB-KW"/>
</dbReference>
<dbReference type="PANTHER" id="PTHR42961:SF2">
    <property type="entry name" value="IRON-SULFUR PROTEIN NUBPL"/>
    <property type="match status" value="1"/>
</dbReference>
<keyword evidence="2" id="KW-0547">Nucleotide-binding</keyword>
<keyword evidence="3" id="KW-0067">ATP-binding</keyword>
<dbReference type="GO" id="GO:0051539">
    <property type="term" value="F:4 iron, 4 sulfur cluster binding"/>
    <property type="evidence" value="ECO:0007669"/>
    <property type="project" value="TreeGrafter"/>
</dbReference>
<dbReference type="AlphaFoldDB" id="A0A371C374"/>
<dbReference type="FunFam" id="3.40.50.300:FF:001278">
    <property type="entry name" value="Iron-sulfur cluster carrier protein"/>
    <property type="match status" value="1"/>
</dbReference>
<evidence type="ECO:0000256" key="6">
    <source>
        <dbReference type="ARBA" id="ARBA00024036"/>
    </source>
</evidence>
<comment type="similarity">
    <text evidence="6">Belongs to the Mrp/NBP35 ATP-binding proteins family.</text>
</comment>
<evidence type="ECO:0000313" key="9">
    <source>
        <dbReference type="Proteomes" id="UP000256601"/>
    </source>
</evidence>
<evidence type="ECO:0000256" key="5">
    <source>
        <dbReference type="ARBA" id="ARBA00023014"/>
    </source>
</evidence>
<sequence>MRGFRRIAPIQRSIAIISRLQPITANFHSSPALRSHENPLGIPKSPASAPRIPRKTTRRPEPIAGVKKTIVVSSVKGGVGKSTVSVNTALSLAKRGLRVGLLDVDIFGPSIPTMFGLSGEPRMTHEGKLIPMSKFGIQVMSMGFLVDPNKAVAWRGLLVQKALEQLLQDVDWGTLDVLVMDLPPGTGDVQLTIAQTVKIDGAIIVSTPQDVALVDVVRGLDLFEKTYTKVLGLVQNMSVFVCPNCNHETHIFGVDGAVSKAKSRGLGVLGNVPLDPQICSQSDKGVPVAVSGGVQAKYYDKIAEGVAEQLGV</sequence>
<dbReference type="Gene3D" id="3.40.50.300">
    <property type="entry name" value="P-loop containing nucleotide triphosphate hydrolases"/>
    <property type="match status" value="1"/>
</dbReference>
<dbReference type="HAMAP" id="MF_02040">
    <property type="entry name" value="Mrp_NBP35"/>
    <property type="match status" value="1"/>
</dbReference>
<organism evidence="8 9">
    <name type="scientific">Yarrowia lipolytica</name>
    <name type="common">Candida lipolytica</name>
    <dbReference type="NCBI Taxonomy" id="4952"/>
    <lineage>
        <taxon>Eukaryota</taxon>
        <taxon>Fungi</taxon>
        <taxon>Dikarya</taxon>
        <taxon>Ascomycota</taxon>
        <taxon>Saccharomycotina</taxon>
        <taxon>Dipodascomycetes</taxon>
        <taxon>Dipodascales</taxon>
        <taxon>Dipodascales incertae sedis</taxon>
        <taxon>Yarrowia</taxon>
    </lineage>
</organism>
<dbReference type="InterPro" id="IPR044304">
    <property type="entry name" value="NUBPL-like"/>
</dbReference>
<dbReference type="InterPro" id="IPR000808">
    <property type="entry name" value="Mrp-like_CS"/>
</dbReference>
<dbReference type="PANTHER" id="PTHR42961">
    <property type="entry name" value="IRON-SULFUR PROTEIN NUBPL"/>
    <property type="match status" value="1"/>
</dbReference>
<gene>
    <name evidence="8" type="ORF">B0I71DRAFT_133797</name>
</gene>
<dbReference type="InterPro" id="IPR027417">
    <property type="entry name" value="P-loop_NTPase"/>
</dbReference>
<keyword evidence="4" id="KW-0408">Iron</keyword>
<evidence type="ECO:0000313" key="8">
    <source>
        <dbReference type="EMBL" id="RDW24734.1"/>
    </source>
</evidence>
<dbReference type="GO" id="GO:0032981">
    <property type="term" value="P:mitochondrial respiratory chain complex I assembly"/>
    <property type="evidence" value="ECO:0007669"/>
    <property type="project" value="TreeGrafter"/>
</dbReference>
<accession>A0A371C374</accession>
<dbReference type="GO" id="GO:0016226">
    <property type="term" value="P:iron-sulfur cluster assembly"/>
    <property type="evidence" value="ECO:0007669"/>
    <property type="project" value="InterPro"/>
</dbReference>
<dbReference type="Proteomes" id="UP000256601">
    <property type="component" value="Unassembled WGS sequence"/>
</dbReference>
<name>A0A371C374_YARLL</name>
<dbReference type="EMBL" id="KZ859023">
    <property type="protein sequence ID" value="RDW24734.1"/>
    <property type="molecule type" value="Genomic_DNA"/>
</dbReference>
<evidence type="ECO:0000256" key="4">
    <source>
        <dbReference type="ARBA" id="ARBA00023004"/>
    </source>
</evidence>
<dbReference type="CDD" id="cd02037">
    <property type="entry name" value="Mrp_NBP35"/>
    <property type="match status" value="1"/>
</dbReference>
<dbReference type="SUPFAM" id="SSF52540">
    <property type="entry name" value="P-loop containing nucleoside triphosphate hydrolases"/>
    <property type="match status" value="1"/>
</dbReference>
<keyword evidence="1" id="KW-0479">Metal-binding</keyword>
<dbReference type="Pfam" id="PF10609">
    <property type="entry name" value="ParA"/>
    <property type="match status" value="1"/>
</dbReference>
<evidence type="ECO:0000256" key="7">
    <source>
        <dbReference type="SAM" id="MobiDB-lite"/>
    </source>
</evidence>